<gene>
    <name evidence="7" type="ORF">Golob_027627</name>
</gene>
<keyword evidence="3" id="KW-0479">Metal-binding</keyword>
<name>A0A7J8NDS0_9ROSI</name>
<evidence type="ECO:0000256" key="6">
    <source>
        <dbReference type="ARBA" id="ARBA00023033"/>
    </source>
</evidence>
<accession>A0A7J8NDS0</accession>
<dbReference type="PANTHER" id="PTHR47947">
    <property type="entry name" value="CYTOCHROME P450 82C3-RELATED"/>
    <property type="match status" value="1"/>
</dbReference>
<evidence type="ECO:0000256" key="2">
    <source>
        <dbReference type="ARBA" id="ARBA00022617"/>
    </source>
</evidence>
<evidence type="ECO:0000313" key="7">
    <source>
        <dbReference type="EMBL" id="MBA0575056.1"/>
    </source>
</evidence>
<dbReference type="GO" id="GO:0016705">
    <property type="term" value="F:oxidoreductase activity, acting on paired donors, with incorporation or reduction of molecular oxygen"/>
    <property type="evidence" value="ECO:0007669"/>
    <property type="project" value="InterPro"/>
</dbReference>
<dbReference type="InterPro" id="IPR050651">
    <property type="entry name" value="Plant_Cytochrome_P450_Monoox"/>
</dbReference>
<protein>
    <recommendedName>
        <fullName evidence="9">Cytochrome P450</fullName>
    </recommendedName>
</protein>
<keyword evidence="8" id="KW-1185">Reference proteome</keyword>
<dbReference type="InterPro" id="IPR036396">
    <property type="entry name" value="Cyt_P450_sf"/>
</dbReference>
<evidence type="ECO:0000256" key="5">
    <source>
        <dbReference type="ARBA" id="ARBA00023004"/>
    </source>
</evidence>
<proteinExistence type="inferred from homology"/>
<evidence type="ECO:0000256" key="3">
    <source>
        <dbReference type="ARBA" id="ARBA00022723"/>
    </source>
</evidence>
<dbReference type="GO" id="GO:0020037">
    <property type="term" value="F:heme binding"/>
    <property type="evidence" value="ECO:0007669"/>
    <property type="project" value="InterPro"/>
</dbReference>
<dbReference type="EMBL" id="JABEZX010083183">
    <property type="protein sequence ID" value="MBA0575056.1"/>
    <property type="molecule type" value="Genomic_DNA"/>
</dbReference>
<keyword evidence="4" id="KW-0560">Oxidoreductase</keyword>
<dbReference type="AlphaFoldDB" id="A0A7J8NDS0"/>
<dbReference type="SUPFAM" id="SSF48264">
    <property type="entry name" value="Cytochrome P450"/>
    <property type="match status" value="1"/>
</dbReference>
<reference evidence="7 8" key="1">
    <citation type="journal article" date="2019" name="Genome Biol. Evol.">
        <title>Insights into the evolution of the New World diploid cottons (Gossypium, subgenus Houzingenia) based on genome sequencing.</title>
        <authorList>
            <person name="Grover C.E."/>
            <person name="Arick M.A. 2nd"/>
            <person name="Thrash A."/>
            <person name="Conover J.L."/>
            <person name="Sanders W.S."/>
            <person name="Peterson D.G."/>
            <person name="Frelichowski J.E."/>
            <person name="Scheffler J.A."/>
            <person name="Scheffler B.E."/>
            <person name="Wendel J.F."/>
        </authorList>
    </citation>
    <scope>NUCLEOTIDE SEQUENCE [LARGE SCALE GENOMIC DNA]</scope>
    <source>
        <strain evidence="7">157</strain>
        <tissue evidence="7">Leaf</tissue>
    </source>
</reference>
<dbReference type="GO" id="GO:0005506">
    <property type="term" value="F:iron ion binding"/>
    <property type="evidence" value="ECO:0007669"/>
    <property type="project" value="InterPro"/>
</dbReference>
<evidence type="ECO:0000256" key="4">
    <source>
        <dbReference type="ARBA" id="ARBA00023002"/>
    </source>
</evidence>
<keyword evidence="2" id="KW-0349">Heme</keyword>
<organism evidence="7 8">
    <name type="scientific">Gossypium lobatum</name>
    <dbReference type="NCBI Taxonomy" id="34289"/>
    <lineage>
        <taxon>Eukaryota</taxon>
        <taxon>Viridiplantae</taxon>
        <taxon>Streptophyta</taxon>
        <taxon>Embryophyta</taxon>
        <taxon>Tracheophyta</taxon>
        <taxon>Spermatophyta</taxon>
        <taxon>Magnoliopsida</taxon>
        <taxon>eudicotyledons</taxon>
        <taxon>Gunneridae</taxon>
        <taxon>Pentapetalae</taxon>
        <taxon>rosids</taxon>
        <taxon>malvids</taxon>
        <taxon>Malvales</taxon>
        <taxon>Malvaceae</taxon>
        <taxon>Malvoideae</taxon>
        <taxon>Gossypium</taxon>
    </lineage>
</organism>
<dbReference type="Proteomes" id="UP000593572">
    <property type="component" value="Unassembled WGS sequence"/>
</dbReference>
<comment type="caution">
    <text evidence="7">The sequence shown here is derived from an EMBL/GenBank/DDBJ whole genome shotgun (WGS) entry which is preliminary data.</text>
</comment>
<keyword evidence="6" id="KW-0503">Monooxygenase</keyword>
<comment type="similarity">
    <text evidence="1">Belongs to the cytochrome P450 family.</text>
</comment>
<dbReference type="GO" id="GO:0004497">
    <property type="term" value="F:monooxygenase activity"/>
    <property type="evidence" value="ECO:0007669"/>
    <property type="project" value="UniProtKB-KW"/>
</dbReference>
<keyword evidence="5" id="KW-0408">Iron</keyword>
<evidence type="ECO:0000256" key="1">
    <source>
        <dbReference type="ARBA" id="ARBA00010617"/>
    </source>
</evidence>
<sequence>MLGKFNVMSVHGQTPMISNLRDFWTTNKDMDFQGQTFELITFGSKRRSCPGVSLAFKMVHFLLGRFLHS</sequence>
<evidence type="ECO:0000313" key="8">
    <source>
        <dbReference type="Proteomes" id="UP000593572"/>
    </source>
</evidence>
<dbReference type="PANTHER" id="PTHR47947:SF29">
    <property type="entry name" value="CYTOCHROME P450 CYP82D47-LIKE"/>
    <property type="match status" value="1"/>
</dbReference>
<evidence type="ECO:0008006" key="9">
    <source>
        <dbReference type="Google" id="ProtNLM"/>
    </source>
</evidence>